<organism evidence="1 2">
    <name type="scientific">Pseudomonas straminea</name>
    <dbReference type="NCBI Taxonomy" id="47882"/>
    <lineage>
        <taxon>Bacteria</taxon>
        <taxon>Pseudomonadati</taxon>
        <taxon>Pseudomonadota</taxon>
        <taxon>Gammaproteobacteria</taxon>
        <taxon>Pseudomonadales</taxon>
        <taxon>Pseudomonadaceae</taxon>
        <taxon>Phytopseudomonas</taxon>
    </lineage>
</organism>
<evidence type="ECO:0000313" key="1">
    <source>
        <dbReference type="EMBL" id="SFD97881.1"/>
    </source>
</evidence>
<dbReference type="EMBL" id="FOMO01000006">
    <property type="protein sequence ID" value="SFD97881.1"/>
    <property type="molecule type" value="Genomic_DNA"/>
</dbReference>
<reference evidence="2" key="1">
    <citation type="submission" date="2016-10" db="EMBL/GenBank/DDBJ databases">
        <authorList>
            <person name="Varghese N."/>
            <person name="Submissions S."/>
        </authorList>
    </citation>
    <scope>NUCLEOTIDE SEQUENCE [LARGE SCALE GENOMIC DNA]</scope>
    <source>
        <strain evidence="2">JCM 2783</strain>
    </source>
</reference>
<evidence type="ECO:0008006" key="3">
    <source>
        <dbReference type="Google" id="ProtNLM"/>
    </source>
</evidence>
<sequence length="115" mass="13164">MMQTSEKRTFLEHAAAERGAVWPLASGVAFISRRDHRCWGIALHVEVEALGPDQLRATLARRFCEADRYDQFFLFLNLQRELVVWHAAPIQDTDIVSLDHICQEQLALVGLEHLP</sequence>
<dbReference type="Proteomes" id="UP000243950">
    <property type="component" value="Unassembled WGS sequence"/>
</dbReference>
<proteinExistence type="predicted"/>
<name>A0A1I1WSA4_PSEOC</name>
<accession>A0A1I1WSA4</accession>
<protein>
    <recommendedName>
        <fullName evidence="3">Type III secretion protein HrpV</fullName>
    </recommendedName>
</protein>
<gene>
    <name evidence="1" type="ORF">SAMN05216372_106174</name>
</gene>
<keyword evidence="2" id="KW-1185">Reference proteome</keyword>
<evidence type="ECO:0000313" key="2">
    <source>
        <dbReference type="Proteomes" id="UP000243950"/>
    </source>
</evidence>
<dbReference type="AlphaFoldDB" id="A0A1I1WSA4"/>
<dbReference type="RefSeq" id="WP_075931595.1">
    <property type="nucleotide sequence ID" value="NZ_BSSG01000006.1"/>
</dbReference>